<name>A0A0B1TR93_OESDE</name>
<evidence type="ECO:0000313" key="2">
    <source>
        <dbReference type="Proteomes" id="UP000053660"/>
    </source>
</evidence>
<protein>
    <submittedName>
        <fullName evidence="1">Uncharacterized protein</fullName>
    </submittedName>
</protein>
<dbReference type="Proteomes" id="UP000053660">
    <property type="component" value="Unassembled WGS sequence"/>
</dbReference>
<sequence length="28" mass="3289">MVSDCCWIERSCESPRNIRRSSSSLWIS</sequence>
<accession>A0A0B1TR93</accession>
<dbReference type="EMBL" id="KN549379">
    <property type="protein sequence ID" value="KHJ97920.1"/>
    <property type="molecule type" value="Genomic_DNA"/>
</dbReference>
<keyword evidence="2" id="KW-1185">Reference proteome</keyword>
<gene>
    <name evidence="1" type="ORF">OESDEN_02096</name>
</gene>
<proteinExistence type="predicted"/>
<evidence type="ECO:0000313" key="1">
    <source>
        <dbReference type="EMBL" id="KHJ97920.1"/>
    </source>
</evidence>
<reference evidence="1 2" key="1">
    <citation type="submission" date="2014-03" db="EMBL/GenBank/DDBJ databases">
        <title>Draft genome of the hookworm Oesophagostomum dentatum.</title>
        <authorList>
            <person name="Mitreva M."/>
        </authorList>
    </citation>
    <scope>NUCLEOTIDE SEQUENCE [LARGE SCALE GENOMIC DNA]</scope>
    <source>
        <strain evidence="1 2">OD-Hann</strain>
    </source>
</reference>
<organism evidence="1 2">
    <name type="scientific">Oesophagostomum dentatum</name>
    <name type="common">Nodular worm</name>
    <dbReference type="NCBI Taxonomy" id="61180"/>
    <lineage>
        <taxon>Eukaryota</taxon>
        <taxon>Metazoa</taxon>
        <taxon>Ecdysozoa</taxon>
        <taxon>Nematoda</taxon>
        <taxon>Chromadorea</taxon>
        <taxon>Rhabditida</taxon>
        <taxon>Rhabditina</taxon>
        <taxon>Rhabditomorpha</taxon>
        <taxon>Strongyloidea</taxon>
        <taxon>Strongylidae</taxon>
        <taxon>Oesophagostomum</taxon>
    </lineage>
</organism>
<dbReference type="AlphaFoldDB" id="A0A0B1TR93"/>